<evidence type="ECO:0000313" key="5">
    <source>
        <dbReference type="Proteomes" id="UP001230188"/>
    </source>
</evidence>
<feature type="transmembrane region" description="Helical" evidence="2">
    <location>
        <begin position="76"/>
        <end position="99"/>
    </location>
</feature>
<dbReference type="InterPro" id="IPR013121">
    <property type="entry name" value="Fe_red_NAD-bd_6"/>
</dbReference>
<dbReference type="AlphaFoldDB" id="A0AAD7XJF9"/>
<proteinExistence type="predicted"/>
<feature type="transmembrane region" description="Helical" evidence="2">
    <location>
        <begin position="216"/>
        <end position="240"/>
    </location>
</feature>
<dbReference type="Pfam" id="PF08030">
    <property type="entry name" value="NAD_binding_6"/>
    <property type="match status" value="1"/>
</dbReference>
<keyword evidence="5" id="KW-1185">Reference proteome</keyword>
<dbReference type="PANTHER" id="PTHR11972:SF153">
    <property type="entry name" value="SUPEROXIDE-GENERATING NADPH OXIDASE HEAVY CHAIN SUBUNIT A"/>
    <property type="match status" value="1"/>
</dbReference>
<dbReference type="GO" id="GO:0005886">
    <property type="term" value="C:plasma membrane"/>
    <property type="evidence" value="ECO:0007669"/>
    <property type="project" value="TreeGrafter"/>
</dbReference>
<feature type="domain" description="Ferric reductase NAD binding" evidence="3">
    <location>
        <begin position="342"/>
        <end position="387"/>
    </location>
</feature>
<organism evidence="4 5">
    <name type="scientific">Chrysophaeum taylorii</name>
    <dbReference type="NCBI Taxonomy" id="2483200"/>
    <lineage>
        <taxon>Eukaryota</taxon>
        <taxon>Sar</taxon>
        <taxon>Stramenopiles</taxon>
        <taxon>Ochrophyta</taxon>
        <taxon>Pelagophyceae</taxon>
        <taxon>Pelagomonadales</taxon>
        <taxon>Pelagomonadaceae</taxon>
        <taxon>Chrysophaeum</taxon>
    </lineage>
</organism>
<dbReference type="EMBL" id="JAQMWT010000523">
    <property type="protein sequence ID" value="KAJ8600419.1"/>
    <property type="molecule type" value="Genomic_DNA"/>
</dbReference>
<protein>
    <recommendedName>
        <fullName evidence="3">Ferric reductase NAD binding domain-containing protein</fullName>
    </recommendedName>
</protein>
<name>A0AAD7XJF9_9STRA</name>
<dbReference type="CDD" id="cd06186">
    <property type="entry name" value="NOX_Duox_like_FAD_NADP"/>
    <property type="match status" value="1"/>
</dbReference>
<keyword evidence="2" id="KW-0812">Transmembrane</keyword>
<feature type="transmembrane region" description="Helical" evidence="2">
    <location>
        <begin position="21"/>
        <end position="43"/>
    </location>
</feature>
<reference evidence="4" key="1">
    <citation type="submission" date="2023-01" db="EMBL/GenBank/DDBJ databases">
        <title>Metagenome sequencing of chrysophaentin producing Chrysophaeum taylorii.</title>
        <authorList>
            <person name="Davison J."/>
            <person name="Bewley C."/>
        </authorList>
    </citation>
    <scope>NUCLEOTIDE SEQUENCE</scope>
    <source>
        <strain evidence="4">NIES-1699</strain>
    </source>
</reference>
<evidence type="ECO:0000313" key="4">
    <source>
        <dbReference type="EMBL" id="KAJ8600419.1"/>
    </source>
</evidence>
<evidence type="ECO:0000259" key="3">
    <source>
        <dbReference type="Pfam" id="PF08030"/>
    </source>
</evidence>
<keyword evidence="1" id="KW-0560">Oxidoreductase</keyword>
<evidence type="ECO:0000256" key="2">
    <source>
        <dbReference type="SAM" id="Phobius"/>
    </source>
</evidence>
<keyword evidence="2" id="KW-1133">Transmembrane helix</keyword>
<sequence>MEPIVPSKAMVASKERETVYVQLKHVVLTLQVVAVFVSLLPLLPTSAKPVGAAEWDLASIRVCPRAAVCSEGWAEVVLLALARISAYWMLPPIAVVFLTKVRAGSISWNNSILSLIMPLYELHDIHVRMGWQIGVCTIVHTVCHVFRWALRGELCGKSSRGATGTSGLVADIALLPTILLQLRWFRERVSFEPRKIAHIVGGVTFGIAIAFHTRLLFVVVCIALGGYALDLACVMLFFSYRVEHSEFHRLGSGVQLTFQDPPGWSNDAEGYVNVLVPWISIAQWHPFSVYKVHDRPGFSHVFMLAAGDWTRVLHALIARDTRRPVWIQGPFASPFGEMAASFDNMMLVATGIGITPALSCIQKFGKTGRSVALIWSCRDAGLIAFYAQLGIFDTTVITLIFYTGKTPLSLPAKTNVRIIPTRPDLEHIVPIVIRCVEQNVALPNDLGTKAANFLLEMNEYAGVYKTEAARLRFDGIVRSCLKRGMTVDDLVSHFFQDARLSFDNKRLSILSGHWNTDLSPTEDAIDSTAFGAAFAILATDIVTLSHGEILQVMASIDPKSDPRKPGLVSRDALTVAFDTLHRLNVSIAEAAYAEAATRPADLSSRNARGAEPVDVVEYASRADPQPVEVEFDAVNNFDLEHQLNVLIDDEEQQIDIVIDGQQPAPISWESIMNESKHDLGGFESKVDSGAELQHVESIEDLQHLESIEDLQHDPTTTVVEEQYAKRWGMMYCGGSAAVKSTLHAISKDLGIQLTVEGFDW</sequence>
<dbReference type="GO" id="GO:0016491">
    <property type="term" value="F:oxidoreductase activity"/>
    <property type="evidence" value="ECO:0007669"/>
    <property type="project" value="UniProtKB-KW"/>
</dbReference>
<dbReference type="InterPro" id="IPR039261">
    <property type="entry name" value="FNR_nucleotide-bd"/>
</dbReference>
<gene>
    <name evidence="4" type="ORF">CTAYLR_001469</name>
</gene>
<dbReference type="SUPFAM" id="SSF52343">
    <property type="entry name" value="Ferredoxin reductase-like, C-terminal NADP-linked domain"/>
    <property type="match status" value="1"/>
</dbReference>
<comment type="caution">
    <text evidence="4">The sequence shown here is derived from an EMBL/GenBank/DDBJ whole genome shotgun (WGS) entry which is preliminary data.</text>
</comment>
<dbReference type="Proteomes" id="UP001230188">
    <property type="component" value="Unassembled WGS sequence"/>
</dbReference>
<dbReference type="InterPro" id="IPR050369">
    <property type="entry name" value="RBOH/FRE"/>
</dbReference>
<evidence type="ECO:0000256" key="1">
    <source>
        <dbReference type="ARBA" id="ARBA00023002"/>
    </source>
</evidence>
<dbReference type="Gene3D" id="3.40.50.80">
    <property type="entry name" value="Nucleotide-binding domain of ferredoxin-NADP reductase (FNR) module"/>
    <property type="match status" value="1"/>
</dbReference>
<accession>A0AAD7XJF9</accession>
<keyword evidence="2" id="KW-0472">Membrane</keyword>
<dbReference type="PANTHER" id="PTHR11972">
    <property type="entry name" value="NADPH OXIDASE"/>
    <property type="match status" value="1"/>
</dbReference>